<dbReference type="AlphaFoldDB" id="A0A914QJY5"/>
<evidence type="ECO:0000256" key="1">
    <source>
        <dbReference type="SAM" id="Coils"/>
    </source>
</evidence>
<dbReference type="Proteomes" id="UP000887578">
    <property type="component" value="Unplaced"/>
</dbReference>
<name>A0A914QJY5_9BILA</name>
<evidence type="ECO:0000256" key="2">
    <source>
        <dbReference type="SAM" id="MobiDB-lite"/>
    </source>
</evidence>
<evidence type="ECO:0000313" key="3">
    <source>
        <dbReference type="Proteomes" id="UP000887578"/>
    </source>
</evidence>
<proteinExistence type="predicted"/>
<evidence type="ECO:0000313" key="4">
    <source>
        <dbReference type="WBParaSite" id="PDA_v2.g3813.t1"/>
    </source>
</evidence>
<accession>A0A914QJY5</accession>
<organism evidence="3 4">
    <name type="scientific">Panagrolaimus davidi</name>
    <dbReference type="NCBI Taxonomy" id="227884"/>
    <lineage>
        <taxon>Eukaryota</taxon>
        <taxon>Metazoa</taxon>
        <taxon>Ecdysozoa</taxon>
        <taxon>Nematoda</taxon>
        <taxon>Chromadorea</taxon>
        <taxon>Rhabditida</taxon>
        <taxon>Tylenchina</taxon>
        <taxon>Panagrolaimomorpha</taxon>
        <taxon>Panagrolaimoidea</taxon>
        <taxon>Panagrolaimidae</taxon>
        <taxon>Panagrolaimus</taxon>
    </lineage>
</organism>
<keyword evidence="3" id="KW-1185">Reference proteome</keyword>
<keyword evidence="1" id="KW-0175">Coiled coil</keyword>
<sequence length="212" mass="24679">MDKLQNELRNEKIANDGLQKRLENANNLKIGIQKDIEKLKKENYNARQSYGNLANENGRLQKEIKKLMQEQHDSKKEIEELKEKNKKHESEAEKNLEAEEKLKAFKVLATSAKSCGLTVTKQRKERMCAEIHTEKISRSIAQALLKTQKNENDELKNTNKINEERIAILEEQLKKAESVGNKRAAETFEDVAPKKTKRREEMRQDLHNLVLF</sequence>
<dbReference type="WBParaSite" id="PDA_v2.g3813.t1">
    <property type="protein sequence ID" value="PDA_v2.g3813.t1"/>
    <property type="gene ID" value="PDA_v2.g3813"/>
</dbReference>
<protein>
    <submittedName>
        <fullName evidence="4">Uncharacterized protein</fullName>
    </submittedName>
</protein>
<reference evidence="4" key="1">
    <citation type="submission" date="2022-11" db="UniProtKB">
        <authorList>
            <consortium name="WormBaseParasite"/>
        </authorList>
    </citation>
    <scope>IDENTIFICATION</scope>
</reference>
<feature type="region of interest" description="Disordered" evidence="2">
    <location>
        <begin position="67"/>
        <end position="95"/>
    </location>
</feature>
<feature type="coiled-coil region" evidence="1">
    <location>
        <begin position="138"/>
        <end position="179"/>
    </location>
</feature>